<sequence length="776" mass="86325">MDTDTPVAGCCMKLLSDGSHDLCPNFDNFKFQGSAISVGQDWRSPITCSIGTMPIDLPLTQFTFREIARLDSPLRWQPIITPLSTMSDSSVPRAISLSAGSTPAYSRAAQPNLLPTQSEKYSGLYLQAIHGEVSTLESLASTREDVGLTASAACALRYRSPVPERQMGGSLPARRATEMGPEVKGTLAVAKGLGENNRRVGRLRYRAHHAALDTLRHMASRVPHPSPVSPRLDLRVAAGPGFYKNANTAERCEIWRGPRRFTWCADLSTCPHLDRKRIQGVIPDARYVENNGAAPECKIWEISENGRYPRKPADQRHRPARFPLANLSGIELGSPWWEASSLTVHIPRPQEENEKQKQNRQKDVERECGVETKDPSGTIRLEGNKERYNREMANRCPTYLLPFPLPTKPTRITTPRPYSLTISRRRLKGTNRVRWRSGNSLDSHSRGPGFDSRSGHPDFCSPWLSEITPGECRDSWDDNRFLAIPSQWLEYSPLTKANLVRLPAGSPPDFHMWDSCRTIPLVGGLSRGSPDSLALAFRRCSIITSPHPHRLSRPQLFPVSILPSEIVVQSHSRTVRKSLKGVPAARTKRVAVASMSNGATFRGNHDPPDQGFCDWPLTTPLKILTAQKASKREDLIGTGLLPYRRWKEPSMDYSKVTGSVYEGLARREVLKPTAGLNRVKTEVRFSPFTAFVCARAIKIGFVSVGGNLRVRYSHASDLTCAARLKLLVSLVNQRMENGAVSPLLRVRHLGLSFSSQHLRSLNIVTPCDLTGVERRV</sequence>
<protein>
    <submittedName>
        <fullName evidence="2">Uncharacterized protein</fullName>
    </submittedName>
</protein>
<comment type="caution">
    <text evidence="2">The sequence shown here is derived from an EMBL/GenBank/DDBJ whole genome shotgun (WGS) entry which is preliminary data.</text>
</comment>
<evidence type="ECO:0000313" key="2">
    <source>
        <dbReference type="EMBL" id="KAJ8869934.1"/>
    </source>
</evidence>
<dbReference type="EMBL" id="JARBHB010000013">
    <property type="protein sequence ID" value="KAJ8869934.1"/>
    <property type="molecule type" value="Genomic_DNA"/>
</dbReference>
<evidence type="ECO:0000313" key="3">
    <source>
        <dbReference type="Proteomes" id="UP001159363"/>
    </source>
</evidence>
<feature type="region of interest" description="Disordered" evidence="1">
    <location>
        <begin position="347"/>
        <end position="380"/>
    </location>
</feature>
<name>A0ABQ9GBZ0_9NEOP</name>
<feature type="compositionally biased region" description="Basic and acidic residues" evidence="1">
    <location>
        <begin position="348"/>
        <end position="374"/>
    </location>
</feature>
<accession>A0ABQ9GBZ0</accession>
<evidence type="ECO:0000256" key="1">
    <source>
        <dbReference type="SAM" id="MobiDB-lite"/>
    </source>
</evidence>
<proteinExistence type="predicted"/>
<reference evidence="2 3" key="1">
    <citation type="submission" date="2023-02" db="EMBL/GenBank/DDBJ databases">
        <title>LHISI_Scaffold_Assembly.</title>
        <authorList>
            <person name="Stuart O.P."/>
            <person name="Cleave R."/>
            <person name="Magrath M.J.L."/>
            <person name="Mikheyev A.S."/>
        </authorList>
    </citation>
    <scope>NUCLEOTIDE SEQUENCE [LARGE SCALE GENOMIC DNA]</scope>
    <source>
        <strain evidence="2">Daus_M_001</strain>
        <tissue evidence="2">Leg muscle</tissue>
    </source>
</reference>
<keyword evidence="3" id="KW-1185">Reference proteome</keyword>
<organism evidence="2 3">
    <name type="scientific">Dryococelus australis</name>
    <dbReference type="NCBI Taxonomy" id="614101"/>
    <lineage>
        <taxon>Eukaryota</taxon>
        <taxon>Metazoa</taxon>
        <taxon>Ecdysozoa</taxon>
        <taxon>Arthropoda</taxon>
        <taxon>Hexapoda</taxon>
        <taxon>Insecta</taxon>
        <taxon>Pterygota</taxon>
        <taxon>Neoptera</taxon>
        <taxon>Polyneoptera</taxon>
        <taxon>Phasmatodea</taxon>
        <taxon>Verophasmatodea</taxon>
        <taxon>Anareolatae</taxon>
        <taxon>Phasmatidae</taxon>
        <taxon>Eurycanthinae</taxon>
        <taxon>Dryococelus</taxon>
    </lineage>
</organism>
<gene>
    <name evidence="2" type="ORF">PR048_028945</name>
</gene>
<dbReference type="Proteomes" id="UP001159363">
    <property type="component" value="Chromosome 12"/>
</dbReference>